<dbReference type="PROSITE" id="PS51723">
    <property type="entry name" value="PEPTIDASE_M60"/>
    <property type="match status" value="1"/>
</dbReference>
<keyword evidence="2" id="KW-0732">Signal</keyword>
<dbReference type="Gene3D" id="1.10.390.30">
    <property type="entry name" value="Peptidase M60, enhancin-like domain 3"/>
    <property type="match status" value="1"/>
</dbReference>
<dbReference type="Pfam" id="PF18650">
    <property type="entry name" value="IMPa_N_2"/>
    <property type="match status" value="1"/>
</dbReference>
<accession>A0A7D5ZFB6</accession>
<dbReference type="PROSITE" id="PS51257">
    <property type="entry name" value="PROKAR_LIPOPROTEIN"/>
    <property type="match status" value="1"/>
</dbReference>
<evidence type="ECO:0000256" key="2">
    <source>
        <dbReference type="SAM" id="SignalP"/>
    </source>
</evidence>
<reference evidence="4 5" key="1">
    <citation type="journal article" date="2016" name="Int. J. Syst. Evol. Microbiol.">
        <title>Chitinibacter fontanus sp. nov., isolated from a spring.</title>
        <authorList>
            <person name="Sheu S.Y."/>
            <person name="Li Y.S."/>
            <person name="Young C.C."/>
            <person name="Chen W.M."/>
        </authorList>
    </citation>
    <scope>NUCLEOTIDE SEQUENCE [LARGE SCALE GENOMIC DNA]</scope>
    <source>
        <strain evidence="4 5">STM-7</strain>
    </source>
</reference>
<gene>
    <name evidence="4" type="ORF">HZU75_11185</name>
</gene>
<evidence type="ECO:0000256" key="1">
    <source>
        <dbReference type="SAM" id="MobiDB-lite"/>
    </source>
</evidence>
<dbReference type="RefSeq" id="WP_180306134.1">
    <property type="nucleotide sequence ID" value="NZ_CP058952.1"/>
</dbReference>
<dbReference type="EMBL" id="CP058952">
    <property type="protein sequence ID" value="QLI82044.1"/>
    <property type="molecule type" value="Genomic_DNA"/>
</dbReference>
<feature type="compositionally biased region" description="Polar residues" evidence="1">
    <location>
        <begin position="57"/>
        <end position="76"/>
    </location>
</feature>
<sequence>MSLKIKAQFLILTLALLSGCGGGGGGGNGNPSTDSNQGNNGSNTGGSTQPPPKLEQVDNTGLNSPSSNTGAGSTSPLILALKSGDPSGLSSADRPTLLKLATDLAARYQQQQNAAIADIFGENTLNLSLNHSTNSSEIGVGFRTIATPLLTADDGSGMAAIAQYGKGRGLAYGADVLSWIANQSRETQHTALFTRAFNWVLTSKAAGPLASTVKFATAAYSASDVSKMIAKQGKTAQSISCDITASANTCWQDADLLVFGSGSKDDPALTELVRKYMENGKAVIYMHLGWGDSAGGRKVLAGMGMTLGGYPGNYFAPAAGVSIGNTRTIADNIKRSDQMTALVSTLNFMAQEQPALALSQDSSPTNPITQVHNELASMQGNGINIFADARTDLYRLLVLWADMYRPDIQYGKINRDTAPGTFLRTFASDSWLAFNRSTTKVASTGQGDYMPAVAQSLPVSSSAETIEVTIAQSGGITAIGRAAVPGKPVYIEVVDAAGASNLKVQTSYVRAYGNPLTDDVKEGYKRPRRPQSFAIPLQTGTENTFVTPFGGPLYLNYSGATAGKSITLRIRGSAKYAHFDFTKPQSQAEIDEAVAAMKRKDFGWQTAKLVGGEIQQTITYANSAMGNKTPEQYIVGEIKELLFDSNHIANGYNNMPLSSNVATLCTQFGWDCSGPIHRAPGVQHFVGWIAACGFLCSGNPSDGFAGVGGTGWGHAHELGHNTVQRVMHIEFNGKGCVVECDNNILASAHMLRQYALRGIDTGHATDHPGLYQDVLSNRSSGLSGAAKVLDMQTRLWDMANGQDPMRAVHFQLGFLFSKYRAGEAKPSMQSTLDYFTLLTKADRLVAQAWDANNKGKYGMARFADNKISNPDLLFVLSSKIIGKDLRNIFAMYGITLSDNALNSVSDLNLPMAPEQFYALAAGKHNQLATGQWLDLAASTPSYPF</sequence>
<name>A0A7D5ZFB6_9NEIS</name>
<dbReference type="InterPro" id="IPR040711">
    <property type="entry name" value="IMPa_N_2"/>
</dbReference>
<feature type="region of interest" description="Disordered" evidence="1">
    <location>
        <begin position="26"/>
        <end position="77"/>
    </location>
</feature>
<protein>
    <recommendedName>
        <fullName evidence="3">Peptidase M60 domain-containing protein</fullName>
    </recommendedName>
</protein>
<dbReference type="Proteomes" id="UP000510822">
    <property type="component" value="Chromosome"/>
</dbReference>
<feature type="domain" description="Peptidase M60" evidence="3">
    <location>
        <begin position="474"/>
        <end position="803"/>
    </location>
</feature>
<keyword evidence="5" id="KW-1185">Reference proteome</keyword>
<evidence type="ECO:0000313" key="5">
    <source>
        <dbReference type="Proteomes" id="UP000510822"/>
    </source>
</evidence>
<dbReference type="KEGG" id="cfon:HZU75_11185"/>
<dbReference type="AlphaFoldDB" id="A0A7D5ZFB6"/>
<dbReference type="SMART" id="SM01276">
    <property type="entry name" value="M60-like"/>
    <property type="match status" value="1"/>
</dbReference>
<evidence type="ECO:0000259" key="3">
    <source>
        <dbReference type="PROSITE" id="PS51723"/>
    </source>
</evidence>
<dbReference type="InterPro" id="IPR031161">
    <property type="entry name" value="Peptidase_M60_dom"/>
</dbReference>
<organism evidence="4 5">
    <name type="scientific">Chitinibacter fontanus</name>
    <dbReference type="NCBI Taxonomy" id="1737446"/>
    <lineage>
        <taxon>Bacteria</taxon>
        <taxon>Pseudomonadati</taxon>
        <taxon>Pseudomonadota</taxon>
        <taxon>Betaproteobacteria</taxon>
        <taxon>Neisseriales</taxon>
        <taxon>Chitinibacteraceae</taxon>
        <taxon>Chitinibacter</taxon>
    </lineage>
</organism>
<proteinExistence type="predicted"/>
<feature type="signal peptide" evidence="2">
    <location>
        <begin position="1"/>
        <end position="23"/>
    </location>
</feature>
<feature type="chain" id="PRO_5028989311" description="Peptidase M60 domain-containing protein" evidence="2">
    <location>
        <begin position="24"/>
        <end position="944"/>
    </location>
</feature>
<feature type="compositionally biased region" description="Low complexity" evidence="1">
    <location>
        <begin position="30"/>
        <end position="48"/>
    </location>
</feature>
<dbReference type="InterPro" id="IPR041549">
    <property type="entry name" value="IMPa_helical"/>
</dbReference>
<evidence type="ECO:0000313" key="4">
    <source>
        <dbReference type="EMBL" id="QLI82044.1"/>
    </source>
</evidence>
<dbReference type="Pfam" id="PF18642">
    <property type="entry name" value="IMPa_helical"/>
    <property type="match status" value="1"/>
</dbReference>
<dbReference type="NCBIfam" id="NF038322">
    <property type="entry name" value="ImpA_fam_HExGH"/>
    <property type="match status" value="1"/>
</dbReference>
<dbReference type="InterPro" id="IPR042279">
    <property type="entry name" value="Pep_M60_3"/>
</dbReference>